<dbReference type="NCBIfam" id="NF009475">
    <property type="entry name" value="PRK12838.1"/>
    <property type="match status" value="1"/>
</dbReference>
<evidence type="ECO:0000256" key="1">
    <source>
        <dbReference type="ARBA" id="ARBA00005077"/>
    </source>
</evidence>
<dbReference type="GO" id="GO:0044205">
    <property type="term" value="P:'de novo' UMP biosynthetic process"/>
    <property type="evidence" value="ECO:0007669"/>
    <property type="project" value="UniProtKB-UniRule"/>
</dbReference>
<evidence type="ECO:0000256" key="3">
    <source>
        <dbReference type="ARBA" id="ARBA00022598"/>
    </source>
</evidence>
<feature type="region of interest" description="CPSase" evidence="8">
    <location>
        <begin position="1"/>
        <end position="194"/>
    </location>
</feature>
<dbReference type="Gene3D" id="3.40.50.880">
    <property type="match status" value="1"/>
</dbReference>
<evidence type="ECO:0000256" key="5">
    <source>
        <dbReference type="ARBA" id="ARBA00022840"/>
    </source>
</evidence>
<feature type="domain" description="Carbamoyl-phosphate synthase small subunit N-terminal" evidence="9">
    <location>
        <begin position="2"/>
        <end position="141"/>
    </location>
</feature>
<keyword evidence="3 8" id="KW-0436">Ligase</keyword>
<feature type="binding site" evidence="8">
    <location>
        <position position="245"/>
    </location>
    <ligand>
        <name>L-glutamine</name>
        <dbReference type="ChEBI" id="CHEBI:58359"/>
    </ligand>
</feature>
<evidence type="ECO:0000256" key="8">
    <source>
        <dbReference type="HAMAP-Rule" id="MF_01209"/>
    </source>
</evidence>
<evidence type="ECO:0000256" key="2">
    <source>
        <dbReference type="ARBA" id="ARBA00007800"/>
    </source>
</evidence>
<reference evidence="10 11" key="2">
    <citation type="submission" date="2018-09" db="EMBL/GenBank/DDBJ databases">
        <title>Genome of Sphaerochaeta halotolerans strain 4-11.</title>
        <authorList>
            <person name="Nazina T.N."/>
            <person name="Sokolova D.S."/>
        </authorList>
    </citation>
    <scope>NUCLEOTIDE SEQUENCE [LARGE SCALE GENOMIC DNA]</scope>
    <source>
        <strain evidence="10 11">4-11</strain>
    </source>
</reference>
<dbReference type="GO" id="GO:0004359">
    <property type="term" value="F:glutaminase activity"/>
    <property type="evidence" value="ECO:0007669"/>
    <property type="project" value="RHEA"/>
</dbReference>
<dbReference type="InterPro" id="IPR050472">
    <property type="entry name" value="Anth_synth/Amidotransfase"/>
</dbReference>
<dbReference type="PRINTS" id="PR00097">
    <property type="entry name" value="ANTSNTHASEII"/>
</dbReference>
<comment type="pathway">
    <text evidence="8">Pyrimidine metabolism; UMP biosynthesis via de novo pathway; (S)-dihydroorotate from bicarbonate: step 1/3.</text>
</comment>
<comment type="function">
    <text evidence="8">Small subunit of the glutamine-dependent carbamoyl phosphate synthetase (CPSase). CPSase catalyzes the formation of carbamoyl phosphate from the ammonia moiety of glutamine, carbonate, and phosphate donated by ATP, constituting the first step of 2 biosynthetic pathways, one leading to arginine and/or urea and the other to pyrimidine nucleotides. The small subunit (glutamine amidotransferase) binds and cleaves glutamine to supply the large subunit with the substrate ammonia.</text>
</comment>
<keyword evidence="4 8" id="KW-0547">Nucleotide-binding</keyword>
<evidence type="ECO:0000256" key="7">
    <source>
        <dbReference type="ARBA" id="ARBA00048816"/>
    </source>
</evidence>
<dbReference type="CDD" id="cd01744">
    <property type="entry name" value="GATase1_CPSase"/>
    <property type="match status" value="1"/>
</dbReference>
<dbReference type="InterPro" id="IPR029062">
    <property type="entry name" value="Class_I_gatase-like"/>
</dbReference>
<feature type="binding site" evidence="8">
    <location>
        <position position="243"/>
    </location>
    <ligand>
        <name>L-glutamine</name>
        <dbReference type="ChEBI" id="CHEBI:58359"/>
    </ligand>
</feature>
<feature type="active site" evidence="8">
    <location>
        <position position="357"/>
    </location>
</feature>
<evidence type="ECO:0000256" key="4">
    <source>
        <dbReference type="ARBA" id="ARBA00022741"/>
    </source>
</evidence>
<feature type="binding site" evidence="8">
    <location>
        <position position="272"/>
    </location>
    <ligand>
        <name>L-glutamine</name>
        <dbReference type="ChEBI" id="CHEBI:58359"/>
    </ligand>
</feature>
<dbReference type="PROSITE" id="PS51273">
    <property type="entry name" value="GATASE_TYPE_1"/>
    <property type="match status" value="1"/>
</dbReference>
<evidence type="ECO:0000256" key="6">
    <source>
        <dbReference type="ARBA" id="ARBA00022962"/>
    </source>
</evidence>
<dbReference type="EC" id="6.3.5.5" evidence="8"/>
<dbReference type="NCBIfam" id="TIGR01368">
    <property type="entry name" value="CPSaseIIsmall"/>
    <property type="match status" value="1"/>
</dbReference>
<protein>
    <recommendedName>
        <fullName evidence="8">Carbamoyl phosphate synthase small chain</fullName>
        <ecNumber evidence="8">6.3.5.5</ecNumber>
    </recommendedName>
    <alternativeName>
        <fullName evidence="8">Carbamoyl phosphate synthetase glutamine chain</fullName>
    </alternativeName>
</protein>
<dbReference type="Pfam" id="PF00117">
    <property type="entry name" value="GATase"/>
    <property type="match status" value="1"/>
</dbReference>
<dbReference type="UniPathway" id="UPA00070">
    <property type="reaction ID" value="UER00115"/>
</dbReference>
<sequence>MDTSFLLLEDGTVFTAVGFGLPAPLLGREAPMAEVVFNTSMCGYQEIVTDPSYHGQMVVMTYPHIGNYGCEASFEEHLDLPNPISCTALIVHSVYTGPLPPKRVSLHDYLLTHKVVGLSGVDTRALTIHIRNKGAQKAIIFRTEGKSLSRSEHKHALSLVRDYPSVSEIDLIEGVSTKQVIKDPWEGAPKEASLRFAVVDFGIKRSIITELYRRGVAVTLFPPTVDSYDILHSGCNAMLLSNGPGDPERLQDAVSMTRQVIGAGLPVFGICLGHQLITWALGGTTKKMKYGHHGGNHPVVDTQSGTCFVTSQNHSYASEIETLPPSATVWFKNANDNSIEGLFCTDKRVSCVQFHPEASPGPHDATWIFDSFILAAKEARA</sequence>
<feature type="binding site" evidence="8">
    <location>
        <position position="275"/>
    </location>
    <ligand>
        <name>L-glutamine</name>
        <dbReference type="ChEBI" id="CHEBI:58359"/>
    </ligand>
</feature>
<accession>A0A372MGC9</accession>
<proteinExistence type="inferred from homology"/>
<evidence type="ECO:0000313" key="10">
    <source>
        <dbReference type="EMBL" id="RFU94250.1"/>
    </source>
</evidence>
<dbReference type="PANTHER" id="PTHR43418">
    <property type="entry name" value="MULTIFUNCTIONAL TRYPTOPHAN BIOSYNTHESIS PROTEIN-RELATED"/>
    <property type="match status" value="1"/>
</dbReference>
<comment type="caution">
    <text evidence="8">Lacks conserved residue(s) required for the propagation of feature annotation.</text>
</comment>
<evidence type="ECO:0000259" key="9">
    <source>
        <dbReference type="SMART" id="SM01097"/>
    </source>
</evidence>
<dbReference type="PRINTS" id="PR00099">
    <property type="entry name" value="CPSGATASE"/>
</dbReference>
<dbReference type="InterPro" id="IPR035686">
    <property type="entry name" value="CPSase_GATase1"/>
</dbReference>
<comment type="pathway">
    <text evidence="1 8">Amino-acid biosynthesis; L-arginine biosynthesis; carbamoyl phosphate from bicarbonate: step 1/1.</text>
</comment>
<feature type="active site" description="Nucleophile" evidence="8">
    <location>
        <position position="271"/>
    </location>
</feature>
<comment type="similarity">
    <text evidence="2 8">Belongs to the CarA family.</text>
</comment>
<keyword evidence="6 8" id="KW-0315">Glutamine amidotransferase</keyword>
<dbReference type="UniPathway" id="UPA00068">
    <property type="reaction ID" value="UER00171"/>
</dbReference>
<name>A0A372MGC9_9SPIR</name>
<gene>
    <name evidence="8" type="primary">carA</name>
    <name evidence="10" type="ORF">DYP60_10715</name>
</gene>
<dbReference type="SUPFAM" id="SSF52317">
    <property type="entry name" value="Class I glutamine amidotransferase-like"/>
    <property type="match status" value="1"/>
</dbReference>
<evidence type="ECO:0000313" key="11">
    <source>
        <dbReference type="Proteomes" id="UP000264002"/>
    </source>
</evidence>
<dbReference type="Gene3D" id="3.50.30.20">
    <property type="entry name" value="Carbamoyl-phosphate synthase small subunit, N-terminal domain"/>
    <property type="match status" value="1"/>
</dbReference>
<dbReference type="SMART" id="SM01097">
    <property type="entry name" value="CPSase_sm_chain"/>
    <property type="match status" value="1"/>
</dbReference>
<dbReference type="PRINTS" id="PR00096">
    <property type="entry name" value="GATASE"/>
</dbReference>
<dbReference type="InterPro" id="IPR017926">
    <property type="entry name" value="GATASE"/>
</dbReference>
<dbReference type="PANTHER" id="PTHR43418:SF7">
    <property type="entry name" value="CARBAMOYL-PHOSPHATE SYNTHASE SMALL CHAIN"/>
    <property type="match status" value="1"/>
</dbReference>
<dbReference type="GO" id="GO:0005524">
    <property type="term" value="F:ATP binding"/>
    <property type="evidence" value="ECO:0007669"/>
    <property type="project" value="UniProtKB-UniRule"/>
</dbReference>
<dbReference type="SUPFAM" id="SSF52021">
    <property type="entry name" value="Carbamoyl phosphate synthetase, small subunit N-terminal domain"/>
    <property type="match status" value="1"/>
</dbReference>
<feature type="active site" evidence="8">
    <location>
        <position position="355"/>
    </location>
</feature>
<dbReference type="HAMAP" id="MF_01209">
    <property type="entry name" value="CPSase_S_chain"/>
    <property type="match status" value="1"/>
</dbReference>
<dbReference type="GO" id="GO:0006207">
    <property type="term" value="P:'de novo' pyrimidine nucleobase biosynthetic process"/>
    <property type="evidence" value="ECO:0007669"/>
    <property type="project" value="InterPro"/>
</dbReference>
<comment type="subunit">
    <text evidence="8">Composed of two chains; the small (or glutamine) chain promotes the hydrolysis of glutamine to ammonia, which is used by the large (or ammonia) chain to synthesize carbamoyl phosphate. Tetramer of heterodimers (alpha,beta)4.</text>
</comment>
<dbReference type="GO" id="GO:0006526">
    <property type="term" value="P:L-arginine biosynthetic process"/>
    <property type="evidence" value="ECO:0007669"/>
    <property type="project" value="UniProtKB-UniRule"/>
</dbReference>
<keyword evidence="8" id="KW-0055">Arginine biosynthesis</keyword>
<comment type="catalytic activity">
    <reaction evidence="7 8">
        <text>hydrogencarbonate + L-glutamine + 2 ATP + H2O = carbamoyl phosphate + L-glutamate + 2 ADP + phosphate + 2 H(+)</text>
        <dbReference type="Rhea" id="RHEA:18633"/>
        <dbReference type="ChEBI" id="CHEBI:15377"/>
        <dbReference type="ChEBI" id="CHEBI:15378"/>
        <dbReference type="ChEBI" id="CHEBI:17544"/>
        <dbReference type="ChEBI" id="CHEBI:29985"/>
        <dbReference type="ChEBI" id="CHEBI:30616"/>
        <dbReference type="ChEBI" id="CHEBI:43474"/>
        <dbReference type="ChEBI" id="CHEBI:58228"/>
        <dbReference type="ChEBI" id="CHEBI:58359"/>
        <dbReference type="ChEBI" id="CHEBI:456216"/>
        <dbReference type="EC" id="6.3.5.5"/>
    </reaction>
</comment>
<dbReference type="InterPro" id="IPR036480">
    <property type="entry name" value="CarbP_synth_ssu_N_sf"/>
</dbReference>
<dbReference type="InterPro" id="IPR002474">
    <property type="entry name" value="CarbamoylP_synth_ssu_N"/>
</dbReference>
<dbReference type="AlphaFoldDB" id="A0A372MGC9"/>
<keyword evidence="11" id="KW-1185">Reference proteome</keyword>
<feature type="binding site" evidence="8">
    <location>
        <position position="316"/>
    </location>
    <ligand>
        <name>L-glutamine</name>
        <dbReference type="ChEBI" id="CHEBI:58359"/>
    </ligand>
</feature>
<keyword evidence="5 8" id="KW-0067">ATP-binding</keyword>
<organism evidence="10 11">
    <name type="scientific">Sphaerochaeta halotolerans</name>
    <dbReference type="NCBI Taxonomy" id="2293840"/>
    <lineage>
        <taxon>Bacteria</taxon>
        <taxon>Pseudomonadati</taxon>
        <taxon>Spirochaetota</taxon>
        <taxon>Spirochaetia</taxon>
        <taxon>Spirochaetales</taxon>
        <taxon>Sphaerochaetaceae</taxon>
        <taxon>Sphaerochaeta</taxon>
    </lineage>
</organism>
<dbReference type="GO" id="GO:0006541">
    <property type="term" value="P:glutamine metabolic process"/>
    <property type="evidence" value="ECO:0007669"/>
    <property type="project" value="InterPro"/>
</dbReference>
<dbReference type="Pfam" id="PF00988">
    <property type="entry name" value="CPSase_sm_chain"/>
    <property type="match status" value="1"/>
</dbReference>
<keyword evidence="8" id="KW-0665">Pyrimidine biosynthesis</keyword>
<feature type="binding site" evidence="8">
    <location>
        <position position="313"/>
    </location>
    <ligand>
        <name>L-glutamine</name>
        <dbReference type="ChEBI" id="CHEBI:58359"/>
    </ligand>
</feature>
<dbReference type="EMBL" id="QUWK01000011">
    <property type="protein sequence ID" value="RFU94250.1"/>
    <property type="molecule type" value="Genomic_DNA"/>
</dbReference>
<keyword evidence="8" id="KW-0028">Amino-acid biosynthesis</keyword>
<dbReference type="RefSeq" id="WP_117331004.1">
    <property type="nucleotide sequence ID" value="NZ_QUWK01000011.1"/>
</dbReference>
<reference evidence="11" key="1">
    <citation type="submission" date="2018-08" db="EMBL/GenBank/DDBJ databases">
        <authorList>
            <person name="Grouzdev D.S."/>
            <person name="Krutkina M.S."/>
        </authorList>
    </citation>
    <scope>NUCLEOTIDE SEQUENCE [LARGE SCALE GENOMIC DNA]</scope>
    <source>
        <strain evidence="11">4-11</strain>
    </source>
</reference>
<feature type="binding site" evidence="8">
    <location>
        <position position="52"/>
    </location>
    <ligand>
        <name>L-glutamine</name>
        <dbReference type="ChEBI" id="CHEBI:58359"/>
    </ligand>
</feature>
<dbReference type="InterPro" id="IPR006274">
    <property type="entry name" value="CarbamoylP_synth_ssu"/>
</dbReference>
<dbReference type="Proteomes" id="UP000264002">
    <property type="component" value="Unassembled WGS sequence"/>
</dbReference>
<comment type="catalytic activity">
    <reaction evidence="8">
        <text>L-glutamine + H2O = L-glutamate + NH4(+)</text>
        <dbReference type="Rhea" id="RHEA:15889"/>
        <dbReference type="ChEBI" id="CHEBI:15377"/>
        <dbReference type="ChEBI" id="CHEBI:28938"/>
        <dbReference type="ChEBI" id="CHEBI:29985"/>
        <dbReference type="ChEBI" id="CHEBI:58359"/>
    </reaction>
</comment>
<comment type="caution">
    <text evidence="10">The sequence shown here is derived from an EMBL/GenBank/DDBJ whole genome shotgun (WGS) entry which is preliminary data.</text>
</comment>
<dbReference type="GO" id="GO:0004088">
    <property type="term" value="F:carbamoyl-phosphate synthase (glutamine-hydrolyzing) activity"/>
    <property type="evidence" value="ECO:0007669"/>
    <property type="project" value="UniProtKB-UniRule"/>
</dbReference>